<sequence>MKNTEKSTPKNQSHTPMMQQYLAVKAEHPNHLLFYRMGDFYELFHEDAKKASELLDITLTARGKSGGEPIPMAGIPHHSADGYLAKLVKLGESVAICEQVGDPATSKGPVERKVVRIITPGTLVEDALLEDKAENLLCAIVQSETATDAQYGLVYLDVASGRFEGTMIADQEALNSEVERLKPAEIILPDDPLFKQNLPETIRNRPNLVDFPAWHFEPESSRKRLLKQFGTKDLVAFGCNDLPTLIAAAGGIIQYAQSMLQNDLVHVQSLHTYQQDDTLILDANSRRNLELDTNLSGGTHNTLFAILDKTATAMGSRLLKRWINQPLRDQAKLNARLDAIESLLTSYQADAFRELLKPIGDLERILSRVSLYSARPRDLMHLGRSLLQLPELQKLLTEQSADRWQALAKTLGLYPELAETLDKALVESPPMLMRDGGVFAEGYDAELDELRNLKTQAGDYLLALEEREKERTGISTLKVGYNRVHGYYIEVSKLQSDKVPMDYQRRQTLKGQERYITPELKTFEDKVLSANEKALAREKWLYQQLLEAINAELRPLQATAGALAEIDVLVNLARQANALNLNRPQLTDAPEISIIKGRHLTVEALSSQPFIPNDTCFDEQRRLQIITGPNMGGKSTFMRQTALIAILAYMGSYVPAESARLGSIDRIFTRIGASDDLTSGRSTFMVEMTETANILHHATENSLILMDEVGRGTSTFDGLALAWAIAEQMASKIKGYCLFATHYFELTTLNEQYDNVINIHLDAVEYQDSIVFLHQVQEGPASQSYGLQVAALAGVPKAVIDIAKQQLTRLENQTLVNAPVAQSANNSPQAQVDMFAYAPDPAMENIAEQLQNCHPDEMTPKMALEKLYELKELLSDK</sequence>
<comment type="function">
    <text evidence="8 9">This protein is involved in the repair of mismatches in DNA. It is possible that it carries out the mismatch recognition step. This protein has a weak ATPase activity.</text>
</comment>
<evidence type="ECO:0000256" key="2">
    <source>
        <dbReference type="ARBA" id="ARBA00021982"/>
    </source>
</evidence>
<dbReference type="InterPro" id="IPR027417">
    <property type="entry name" value="P-loop_NTPase"/>
</dbReference>
<dbReference type="InterPro" id="IPR036678">
    <property type="entry name" value="MutS_con_dom_sf"/>
</dbReference>
<dbReference type="InterPro" id="IPR000432">
    <property type="entry name" value="DNA_mismatch_repair_MutS_C"/>
</dbReference>
<dbReference type="EMBL" id="JMIU01000001">
    <property type="protein sequence ID" value="KDN96570.1"/>
    <property type="molecule type" value="Genomic_DNA"/>
</dbReference>
<dbReference type="InterPro" id="IPR045076">
    <property type="entry name" value="MutS"/>
</dbReference>
<evidence type="ECO:0000313" key="12">
    <source>
        <dbReference type="EMBL" id="KDN96570.1"/>
    </source>
</evidence>
<dbReference type="Gene3D" id="3.40.1170.10">
    <property type="entry name" value="DNA repair protein MutS, domain I"/>
    <property type="match status" value="1"/>
</dbReference>
<evidence type="ECO:0000256" key="1">
    <source>
        <dbReference type="ARBA" id="ARBA00006271"/>
    </source>
</evidence>
<dbReference type="RefSeq" id="WP_029912991.1">
    <property type="nucleotide sequence ID" value="NZ_AP020335.1"/>
</dbReference>
<dbReference type="GO" id="GO:0005829">
    <property type="term" value="C:cytosol"/>
    <property type="evidence" value="ECO:0007669"/>
    <property type="project" value="TreeGrafter"/>
</dbReference>
<evidence type="ECO:0000259" key="11">
    <source>
        <dbReference type="PROSITE" id="PS00486"/>
    </source>
</evidence>
<organism evidence="12 13">
    <name type="scientific">Hydrogenovibrio marinus</name>
    <dbReference type="NCBI Taxonomy" id="28885"/>
    <lineage>
        <taxon>Bacteria</taxon>
        <taxon>Pseudomonadati</taxon>
        <taxon>Pseudomonadota</taxon>
        <taxon>Gammaproteobacteria</taxon>
        <taxon>Thiotrichales</taxon>
        <taxon>Piscirickettsiaceae</taxon>
        <taxon>Hydrogenovibrio</taxon>
    </lineage>
</organism>
<dbReference type="InterPro" id="IPR007861">
    <property type="entry name" value="DNA_mismatch_repair_MutS_clamp"/>
</dbReference>
<feature type="binding site" evidence="9">
    <location>
        <begin position="628"/>
        <end position="635"/>
    </location>
    <ligand>
        <name>ATP</name>
        <dbReference type="ChEBI" id="CHEBI:30616"/>
    </ligand>
</feature>
<dbReference type="GO" id="GO:0005524">
    <property type="term" value="F:ATP binding"/>
    <property type="evidence" value="ECO:0007669"/>
    <property type="project" value="UniProtKB-UniRule"/>
</dbReference>
<dbReference type="SUPFAM" id="SSF52540">
    <property type="entry name" value="P-loop containing nucleoside triphosphate hydrolases"/>
    <property type="match status" value="1"/>
</dbReference>
<dbReference type="InterPro" id="IPR036187">
    <property type="entry name" value="DNA_mismatch_repair_MutS_sf"/>
</dbReference>
<feature type="domain" description="DNA mismatch repair proteins mutS family" evidence="11">
    <location>
        <begin position="702"/>
        <end position="718"/>
    </location>
</feature>
<dbReference type="GO" id="GO:0006298">
    <property type="term" value="P:mismatch repair"/>
    <property type="evidence" value="ECO:0007669"/>
    <property type="project" value="UniProtKB-UniRule"/>
</dbReference>
<accession>A0A067A2H5</accession>
<dbReference type="PANTHER" id="PTHR11361:SF34">
    <property type="entry name" value="DNA MISMATCH REPAIR PROTEIN MSH1, MITOCHONDRIAL"/>
    <property type="match status" value="1"/>
</dbReference>
<protein>
    <recommendedName>
        <fullName evidence="2 9">DNA mismatch repair protein MutS</fullName>
    </recommendedName>
</protein>
<evidence type="ECO:0000256" key="8">
    <source>
        <dbReference type="ARBA" id="ARBA00024647"/>
    </source>
</evidence>
<dbReference type="Gene3D" id="3.30.420.110">
    <property type="entry name" value="MutS, connector domain"/>
    <property type="match status" value="1"/>
</dbReference>
<proteinExistence type="inferred from homology"/>
<comment type="similarity">
    <text evidence="1 9 10">Belongs to the DNA mismatch repair MutS family.</text>
</comment>
<keyword evidence="3 9" id="KW-0547">Nucleotide-binding</keyword>
<gene>
    <name evidence="9" type="primary">mutS</name>
    <name evidence="12" type="ORF">EI16_09960</name>
</gene>
<evidence type="ECO:0000256" key="9">
    <source>
        <dbReference type="HAMAP-Rule" id="MF_00096"/>
    </source>
</evidence>
<dbReference type="Gene3D" id="6.10.140.430">
    <property type="match status" value="1"/>
</dbReference>
<dbReference type="InterPro" id="IPR007695">
    <property type="entry name" value="DNA_mismatch_repair_MutS-lik_N"/>
</dbReference>
<evidence type="ECO:0000256" key="10">
    <source>
        <dbReference type="RuleBase" id="RU003756"/>
    </source>
</evidence>
<dbReference type="SMART" id="SM00534">
    <property type="entry name" value="MUTSac"/>
    <property type="match status" value="1"/>
</dbReference>
<dbReference type="FunFam" id="3.40.1170.10:FF:000001">
    <property type="entry name" value="DNA mismatch repair protein MutS"/>
    <property type="match status" value="1"/>
</dbReference>
<dbReference type="GO" id="GO:0140664">
    <property type="term" value="F:ATP-dependent DNA damage sensor activity"/>
    <property type="evidence" value="ECO:0007669"/>
    <property type="project" value="InterPro"/>
</dbReference>
<dbReference type="Pfam" id="PF05190">
    <property type="entry name" value="MutS_IV"/>
    <property type="match status" value="1"/>
</dbReference>
<keyword evidence="5 9" id="KW-0067">ATP-binding</keyword>
<dbReference type="Gene3D" id="1.10.1420.10">
    <property type="match status" value="2"/>
</dbReference>
<dbReference type="AlphaFoldDB" id="A0A067A2H5"/>
<name>A0A067A2H5_HYDMR</name>
<dbReference type="SUPFAM" id="SSF55271">
    <property type="entry name" value="DNA repair protein MutS, domain I"/>
    <property type="match status" value="1"/>
</dbReference>
<dbReference type="GO" id="GO:0030983">
    <property type="term" value="F:mismatched DNA binding"/>
    <property type="evidence" value="ECO:0007669"/>
    <property type="project" value="InterPro"/>
</dbReference>
<dbReference type="InterPro" id="IPR007860">
    <property type="entry name" value="DNA_mmatch_repair_MutS_con_dom"/>
</dbReference>
<keyword evidence="4 9" id="KW-0227">DNA damage</keyword>
<dbReference type="STRING" id="28885.EI16_09960"/>
<dbReference type="FunFam" id="3.40.50.300:FF:000870">
    <property type="entry name" value="MutS protein homolog 4"/>
    <property type="match status" value="1"/>
</dbReference>
<comment type="caution">
    <text evidence="12">The sequence shown here is derived from an EMBL/GenBank/DDBJ whole genome shotgun (WGS) entry which is preliminary data.</text>
</comment>
<reference evidence="12 13" key="1">
    <citation type="submission" date="2014-04" db="EMBL/GenBank/DDBJ databases">
        <title>Draft genome sequence of Hydrogenovibrio marinus MH-110, a model organism for aerobic H2 metabolism.</title>
        <authorList>
            <person name="Cha H.J."/>
            <person name="Jo B.H."/>
            <person name="Hwang B.H."/>
        </authorList>
    </citation>
    <scope>NUCLEOTIDE SEQUENCE [LARGE SCALE GENOMIC DNA]</scope>
    <source>
        <strain evidence="12 13">MH-110</strain>
    </source>
</reference>
<evidence type="ECO:0000256" key="7">
    <source>
        <dbReference type="ARBA" id="ARBA00023204"/>
    </source>
</evidence>
<dbReference type="InterPro" id="IPR007696">
    <property type="entry name" value="DNA_mismatch_repair_MutS_core"/>
</dbReference>
<keyword evidence="13" id="KW-1185">Reference proteome</keyword>
<evidence type="ECO:0000256" key="6">
    <source>
        <dbReference type="ARBA" id="ARBA00023125"/>
    </source>
</evidence>
<evidence type="ECO:0000256" key="4">
    <source>
        <dbReference type="ARBA" id="ARBA00022763"/>
    </source>
</evidence>
<evidence type="ECO:0000256" key="5">
    <source>
        <dbReference type="ARBA" id="ARBA00022840"/>
    </source>
</evidence>
<dbReference type="Pfam" id="PF05192">
    <property type="entry name" value="MutS_III"/>
    <property type="match status" value="1"/>
</dbReference>
<keyword evidence="6 9" id="KW-0238">DNA-binding</keyword>
<dbReference type="GO" id="GO:0003684">
    <property type="term" value="F:damaged DNA binding"/>
    <property type="evidence" value="ECO:0007669"/>
    <property type="project" value="UniProtKB-UniRule"/>
</dbReference>
<dbReference type="SUPFAM" id="SSF48334">
    <property type="entry name" value="DNA repair protein MutS, domain III"/>
    <property type="match status" value="1"/>
</dbReference>
<dbReference type="CDD" id="cd03284">
    <property type="entry name" value="ABC_MutS1"/>
    <property type="match status" value="1"/>
</dbReference>
<dbReference type="PROSITE" id="PS00486">
    <property type="entry name" value="DNA_MISMATCH_REPAIR_2"/>
    <property type="match status" value="1"/>
</dbReference>
<evidence type="ECO:0000256" key="3">
    <source>
        <dbReference type="ARBA" id="ARBA00022741"/>
    </source>
</evidence>
<evidence type="ECO:0000313" key="13">
    <source>
        <dbReference type="Proteomes" id="UP000027341"/>
    </source>
</evidence>
<keyword evidence="7 9" id="KW-0234">DNA repair</keyword>
<dbReference type="Pfam" id="PF05188">
    <property type="entry name" value="MutS_II"/>
    <property type="match status" value="1"/>
</dbReference>
<dbReference type="PIRSF" id="PIRSF037677">
    <property type="entry name" value="DNA_mis_repair_Msh6"/>
    <property type="match status" value="1"/>
</dbReference>
<dbReference type="NCBIfam" id="NF003810">
    <property type="entry name" value="PRK05399.1"/>
    <property type="match status" value="1"/>
</dbReference>
<dbReference type="Pfam" id="PF01624">
    <property type="entry name" value="MutS_I"/>
    <property type="match status" value="1"/>
</dbReference>
<dbReference type="SUPFAM" id="SSF53150">
    <property type="entry name" value="DNA repair protein MutS, domain II"/>
    <property type="match status" value="1"/>
</dbReference>
<dbReference type="InterPro" id="IPR005748">
    <property type="entry name" value="DNA_mismatch_repair_MutS"/>
</dbReference>
<dbReference type="Proteomes" id="UP000027341">
    <property type="component" value="Unassembled WGS sequence"/>
</dbReference>
<dbReference type="NCBIfam" id="TIGR01070">
    <property type="entry name" value="mutS1"/>
    <property type="match status" value="1"/>
</dbReference>
<dbReference type="InterPro" id="IPR016151">
    <property type="entry name" value="DNA_mismatch_repair_MutS_N"/>
</dbReference>
<dbReference type="InterPro" id="IPR017261">
    <property type="entry name" value="DNA_mismatch_repair_MutS/MSH"/>
</dbReference>
<dbReference type="PANTHER" id="PTHR11361">
    <property type="entry name" value="DNA MISMATCH REPAIR PROTEIN MUTS FAMILY MEMBER"/>
    <property type="match status" value="1"/>
</dbReference>
<dbReference type="HAMAP" id="MF_00096">
    <property type="entry name" value="MutS"/>
    <property type="match status" value="1"/>
</dbReference>
<dbReference type="Pfam" id="PF00488">
    <property type="entry name" value="MutS_V"/>
    <property type="match status" value="1"/>
</dbReference>
<dbReference type="SMART" id="SM00533">
    <property type="entry name" value="MUTSd"/>
    <property type="match status" value="1"/>
</dbReference>
<dbReference type="FunFam" id="1.10.1420.10:FF:000002">
    <property type="entry name" value="DNA mismatch repair protein MutS"/>
    <property type="match status" value="1"/>
</dbReference>
<dbReference type="Gene3D" id="3.40.50.300">
    <property type="entry name" value="P-loop containing nucleotide triphosphate hydrolases"/>
    <property type="match status" value="1"/>
</dbReference>